<dbReference type="GeneID" id="94831471"/>
<dbReference type="EMBL" id="MLAK01000035">
    <property type="protein sequence ID" value="OHT17133.1"/>
    <property type="molecule type" value="Genomic_DNA"/>
</dbReference>
<protein>
    <submittedName>
        <fullName evidence="5">Uncharacterized protein</fullName>
    </submittedName>
</protein>
<dbReference type="PROSITE" id="PS50297">
    <property type="entry name" value="ANK_REP_REGION"/>
    <property type="match status" value="1"/>
</dbReference>
<keyword evidence="2 3" id="KW-0040">ANK repeat</keyword>
<feature type="compositionally biased region" description="Polar residues" evidence="4">
    <location>
        <begin position="282"/>
        <end position="313"/>
    </location>
</feature>
<dbReference type="InterPro" id="IPR036770">
    <property type="entry name" value="Ankyrin_rpt-contain_sf"/>
</dbReference>
<feature type="compositionally biased region" description="Polar residues" evidence="4">
    <location>
        <begin position="380"/>
        <end position="397"/>
    </location>
</feature>
<feature type="repeat" description="ANK" evidence="3">
    <location>
        <begin position="46"/>
        <end position="83"/>
    </location>
</feature>
<dbReference type="PANTHER" id="PTHR24173:SF74">
    <property type="entry name" value="ANKYRIN REPEAT DOMAIN-CONTAINING PROTEIN 16"/>
    <property type="match status" value="1"/>
</dbReference>
<gene>
    <name evidence="5" type="ORF">TRFO_12661</name>
</gene>
<dbReference type="PROSITE" id="PS50088">
    <property type="entry name" value="ANK_REPEAT"/>
    <property type="match status" value="1"/>
</dbReference>
<dbReference type="AlphaFoldDB" id="A0A1J4L5C1"/>
<evidence type="ECO:0000256" key="2">
    <source>
        <dbReference type="ARBA" id="ARBA00023043"/>
    </source>
</evidence>
<feature type="compositionally biased region" description="Polar residues" evidence="4">
    <location>
        <begin position="346"/>
        <end position="357"/>
    </location>
</feature>
<evidence type="ECO:0000256" key="1">
    <source>
        <dbReference type="ARBA" id="ARBA00022737"/>
    </source>
</evidence>
<dbReference type="SUPFAM" id="SSF48403">
    <property type="entry name" value="Ankyrin repeat"/>
    <property type="match status" value="1"/>
</dbReference>
<organism evidence="5 6">
    <name type="scientific">Tritrichomonas foetus</name>
    <dbReference type="NCBI Taxonomy" id="1144522"/>
    <lineage>
        <taxon>Eukaryota</taxon>
        <taxon>Metamonada</taxon>
        <taxon>Parabasalia</taxon>
        <taxon>Tritrichomonadida</taxon>
        <taxon>Tritrichomonadidae</taxon>
        <taxon>Tritrichomonas</taxon>
    </lineage>
</organism>
<dbReference type="Gene3D" id="1.25.40.20">
    <property type="entry name" value="Ankyrin repeat-containing domain"/>
    <property type="match status" value="1"/>
</dbReference>
<keyword evidence="1" id="KW-0677">Repeat</keyword>
<dbReference type="VEuPathDB" id="TrichDB:TRFO_12661"/>
<evidence type="ECO:0000256" key="3">
    <source>
        <dbReference type="PROSITE-ProRule" id="PRU00023"/>
    </source>
</evidence>
<evidence type="ECO:0000313" key="5">
    <source>
        <dbReference type="EMBL" id="OHT17133.1"/>
    </source>
</evidence>
<dbReference type="SMART" id="SM00248">
    <property type="entry name" value="ANK"/>
    <property type="match status" value="2"/>
</dbReference>
<accession>A0A1J4L5C1</accession>
<evidence type="ECO:0000313" key="6">
    <source>
        <dbReference type="Proteomes" id="UP000179807"/>
    </source>
</evidence>
<comment type="caution">
    <text evidence="5">The sequence shown here is derived from an EMBL/GenBank/DDBJ whole genome shotgun (WGS) entry which is preliminary data.</text>
</comment>
<feature type="region of interest" description="Disordered" evidence="4">
    <location>
        <begin position="243"/>
        <end position="397"/>
    </location>
</feature>
<dbReference type="PANTHER" id="PTHR24173">
    <property type="entry name" value="ANKYRIN REPEAT CONTAINING"/>
    <property type="match status" value="1"/>
</dbReference>
<feature type="compositionally biased region" description="Acidic residues" evidence="4">
    <location>
        <begin position="243"/>
        <end position="267"/>
    </location>
</feature>
<dbReference type="InterPro" id="IPR002110">
    <property type="entry name" value="Ankyrin_rpt"/>
</dbReference>
<keyword evidence="6" id="KW-1185">Reference proteome</keyword>
<reference evidence="5" key="1">
    <citation type="submission" date="2016-10" db="EMBL/GenBank/DDBJ databases">
        <authorList>
            <person name="Benchimol M."/>
            <person name="Almeida L.G."/>
            <person name="Vasconcelos A.T."/>
            <person name="Perreira-Neves A."/>
            <person name="Rosa I.A."/>
            <person name="Tasca T."/>
            <person name="Bogo M.R."/>
            <person name="de Souza W."/>
        </authorList>
    </citation>
    <scope>NUCLEOTIDE SEQUENCE [LARGE SCALE GENOMIC DNA]</scope>
    <source>
        <strain evidence="5">K</strain>
    </source>
</reference>
<dbReference type="Pfam" id="PF12796">
    <property type="entry name" value="Ank_2"/>
    <property type="match status" value="1"/>
</dbReference>
<dbReference type="Proteomes" id="UP000179807">
    <property type="component" value="Unassembled WGS sequence"/>
</dbReference>
<proteinExistence type="predicted"/>
<evidence type="ECO:0000256" key="4">
    <source>
        <dbReference type="SAM" id="MobiDB-lite"/>
    </source>
</evidence>
<dbReference type="OrthoDB" id="9995210at2759"/>
<sequence>MEINADLTKKYKDNQDLLHIACQQCSYPIAHALLKKGFVPDQPDSNGNTPLHFATAYEEDEEDKYQIIKELIRNGCDPSQTNRIGKCPFTMANRKTMEIIGNLMADPNTALAIQKRAQYWEEYRINQMEERINQRLKLRMSGYQTTKKTAQLTEAEKSRKNAQMATMTMRGGTLRTTAPKNVRNNANLVKTSAVRPWGGSKETAQFQRDIRIKLRNMKKALYQRLSDMLLDAKELKAMVFAENDYEEEDNEDIEVNRDDEYDEDEYINEQPAPYDTTENDYYDTQNNETSNPPADESQTFQESGKKIAQSQPSPEALQVEDENPPTLAEAKTYQGQINITPEEDQQTPQADTVNDDSIPQPEGENEKASQGNLQPVPATDENQPPSPDTQIPQQQSE</sequence>
<dbReference type="RefSeq" id="XP_068370269.1">
    <property type="nucleotide sequence ID" value="XM_068496767.1"/>
</dbReference>
<name>A0A1J4L5C1_9EUKA</name>